<keyword evidence="1" id="KW-0812">Transmembrane</keyword>
<evidence type="ECO:0000256" key="1">
    <source>
        <dbReference type="SAM" id="Phobius"/>
    </source>
</evidence>
<keyword evidence="3" id="KW-1185">Reference proteome</keyword>
<reference evidence="2 3" key="1">
    <citation type="submission" date="2018-06" db="EMBL/GenBank/DDBJ databases">
        <title>Genomic Encyclopedia of Type Strains, Phase III (KMG-III): the genomes of soil and plant-associated and newly described type strains.</title>
        <authorList>
            <person name="Whitman W."/>
        </authorList>
    </citation>
    <scope>NUCLEOTIDE SEQUENCE [LARGE SCALE GENOMIC DNA]</scope>
    <source>
        <strain evidence="2 3">CGMCC 4.7090</strain>
    </source>
</reference>
<keyword evidence="1" id="KW-1133">Transmembrane helix</keyword>
<name>A0A327Z6P0_9ACTN</name>
<sequence length="92" mass="10258">MREAASRFMGRGFLVWWVCGLVVGARLLGVWPFAARLLAARLFAARPFAARPLDARPLDARPFDARPFDARPFVARLFRGPVVAAWPFAVFG</sequence>
<organism evidence="2 3">
    <name type="scientific">Actinoplanes lutulentus</name>
    <dbReference type="NCBI Taxonomy" id="1287878"/>
    <lineage>
        <taxon>Bacteria</taxon>
        <taxon>Bacillati</taxon>
        <taxon>Actinomycetota</taxon>
        <taxon>Actinomycetes</taxon>
        <taxon>Micromonosporales</taxon>
        <taxon>Micromonosporaceae</taxon>
        <taxon>Actinoplanes</taxon>
    </lineage>
</organism>
<dbReference type="EMBL" id="QLMJ01000013">
    <property type="protein sequence ID" value="RAK32706.1"/>
    <property type="molecule type" value="Genomic_DNA"/>
</dbReference>
<proteinExistence type="predicted"/>
<dbReference type="Proteomes" id="UP000249341">
    <property type="component" value="Unassembled WGS sequence"/>
</dbReference>
<protein>
    <submittedName>
        <fullName evidence="2">Uncharacterized protein</fullName>
    </submittedName>
</protein>
<evidence type="ECO:0000313" key="3">
    <source>
        <dbReference type="Proteomes" id="UP000249341"/>
    </source>
</evidence>
<keyword evidence="1" id="KW-0472">Membrane</keyword>
<accession>A0A327Z6P0</accession>
<comment type="caution">
    <text evidence="2">The sequence shown here is derived from an EMBL/GenBank/DDBJ whole genome shotgun (WGS) entry which is preliminary data.</text>
</comment>
<gene>
    <name evidence="2" type="ORF">B0I29_1131</name>
</gene>
<evidence type="ECO:0000313" key="2">
    <source>
        <dbReference type="EMBL" id="RAK32706.1"/>
    </source>
</evidence>
<dbReference type="AlphaFoldDB" id="A0A327Z6P0"/>
<feature type="transmembrane region" description="Helical" evidence="1">
    <location>
        <begin position="12"/>
        <end position="34"/>
    </location>
</feature>